<evidence type="ECO:0000256" key="3">
    <source>
        <dbReference type="ARBA" id="ARBA00023002"/>
    </source>
</evidence>
<comment type="similarity">
    <text evidence="1">Belongs to the aldo/keto reductase family.</text>
</comment>
<name>A0A2S8BK51_9MYCO</name>
<dbReference type="SUPFAM" id="SSF51430">
    <property type="entry name" value="NAD(P)-linked oxidoreductase"/>
    <property type="match status" value="1"/>
</dbReference>
<sequence length="95" mass="9335">MTSGADAAVPSIGLNDENTLPVLSVGVGELSDADAERAVSAALEVGCRSIDTAAVYGNEAGVGRAIAASGIPRASCSSPPSWPTPTRLRGLAAGL</sequence>
<dbReference type="InterPro" id="IPR023210">
    <property type="entry name" value="NADP_OxRdtase_dom"/>
</dbReference>
<dbReference type="Gene3D" id="3.20.20.100">
    <property type="entry name" value="NADP-dependent oxidoreductase domain"/>
    <property type="match status" value="1"/>
</dbReference>
<evidence type="ECO:0000313" key="7">
    <source>
        <dbReference type="Proteomes" id="UP000238296"/>
    </source>
</evidence>
<keyword evidence="3 6" id="KW-0560">Oxidoreductase</keyword>
<organism evidence="6 7">
    <name type="scientific">Mycobacterium talmoniae</name>
    <dbReference type="NCBI Taxonomy" id="1858794"/>
    <lineage>
        <taxon>Bacteria</taxon>
        <taxon>Bacillati</taxon>
        <taxon>Actinomycetota</taxon>
        <taxon>Actinomycetes</taxon>
        <taxon>Mycobacteriales</taxon>
        <taxon>Mycobacteriaceae</taxon>
        <taxon>Mycobacterium</taxon>
    </lineage>
</organism>
<dbReference type="Proteomes" id="UP000238296">
    <property type="component" value="Unassembled WGS sequence"/>
</dbReference>
<comment type="caution">
    <text evidence="6">The sequence shown here is derived from an EMBL/GenBank/DDBJ whole genome shotgun (WGS) entry which is preliminary data.</text>
</comment>
<proteinExistence type="inferred from homology"/>
<dbReference type="EC" id="1.-.-.-" evidence="6"/>
<evidence type="ECO:0000256" key="4">
    <source>
        <dbReference type="SAM" id="MobiDB-lite"/>
    </source>
</evidence>
<gene>
    <name evidence="6" type="ORF">C1Y40_02739</name>
</gene>
<dbReference type="AlphaFoldDB" id="A0A2S8BK51"/>
<dbReference type="EMBL" id="PPEA01000396">
    <property type="protein sequence ID" value="PQM47077.1"/>
    <property type="molecule type" value="Genomic_DNA"/>
</dbReference>
<evidence type="ECO:0000313" key="6">
    <source>
        <dbReference type="EMBL" id="PQM47077.1"/>
    </source>
</evidence>
<evidence type="ECO:0000256" key="2">
    <source>
        <dbReference type="ARBA" id="ARBA00022857"/>
    </source>
</evidence>
<protein>
    <submittedName>
        <fullName evidence="6">Putative oxidoreductase</fullName>
        <ecNumber evidence="6">1.-.-.-</ecNumber>
    </submittedName>
</protein>
<accession>A0A2S8BK51</accession>
<keyword evidence="2" id="KW-0521">NADP</keyword>
<reference evidence="6 7" key="1">
    <citation type="journal article" date="2017" name="Int. J. Syst. Evol. Microbiol.">
        <title>Mycobacterium talmoniae sp. nov., a slowly growing mycobacterium isolated from human respiratory samples.</title>
        <authorList>
            <person name="Davidson R.M."/>
            <person name="DeGroote M.A."/>
            <person name="Marola J.L."/>
            <person name="Buss S."/>
            <person name="Jones V."/>
            <person name="McNeil M.R."/>
            <person name="Freifeld A.G."/>
            <person name="Elaine Epperson L."/>
            <person name="Hasan N.A."/>
            <person name="Jackson M."/>
            <person name="Iwen P.C."/>
            <person name="Salfinger M."/>
            <person name="Strong M."/>
        </authorList>
    </citation>
    <scope>NUCLEOTIDE SEQUENCE [LARGE SCALE GENOMIC DNA]</scope>
    <source>
        <strain evidence="6 7">ATCC BAA-2683</strain>
    </source>
</reference>
<dbReference type="Pfam" id="PF00248">
    <property type="entry name" value="Aldo_ket_red"/>
    <property type="match status" value="1"/>
</dbReference>
<dbReference type="PANTHER" id="PTHR43827">
    <property type="entry name" value="2,5-DIKETO-D-GLUCONIC ACID REDUCTASE"/>
    <property type="match status" value="1"/>
</dbReference>
<evidence type="ECO:0000256" key="1">
    <source>
        <dbReference type="ARBA" id="ARBA00007905"/>
    </source>
</evidence>
<dbReference type="InterPro" id="IPR020471">
    <property type="entry name" value="AKR"/>
</dbReference>
<dbReference type="GO" id="GO:0016616">
    <property type="term" value="F:oxidoreductase activity, acting on the CH-OH group of donors, NAD or NADP as acceptor"/>
    <property type="evidence" value="ECO:0007669"/>
    <property type="project" value="UniProtKB-ARBA"/>
</dbReference>
<dbReference type="PANTHER" id="PTHR43827:SF3">
    <property type="entry name" value="NADP-DEPENDENT OXIDOREDUCTASE DOMAIN-CONTAINING PROTEIN"/>
    <property type="match status" value="1"/>
</dbReference>
<dbReference type="InterPro" id="IPR036812">
    <property type="entry name" value="NAD(P)_OxRdtase_dom_sf"/>
</dbReference>
<evidence type="ECO:0000259" key="5">
    <source>
        <dbReference type="Pfam" id="PF00248"/>
    </source>
</evidence>
<feature type="region of interest" description="Disordered" evidence="4">
    <location>
        <begin position="74"/>
        <end position="95"/>
    </location>
</feature>
<feature type="domain" description="NADP-dependent oxidoreductase" evidence="5">
    <location>
        <begin position="28"/>
        <end position="69"/>
    </location>
</feature>